<evidence type="ECO:0000256" key="9">
    <source>
        <dbReference type="ARBA" id="ARBA00022792"/>
    </source>
</evidence>
<evidence type="ECO:0000256" key="13">
    <source>
        <dbReference type="ARBA" id="ARBA00023027"/>
    </source>
</evidence>
<keyword evidence="6" id="KW-0813">Transport</keyword>
<proteinExistence type="inferred from homology"/>
<organism evidence="20">
    <name type="scientific">Scolytinae sp. BMNH 1274712</name>
    <dbReference type="NCBI Taxonomy" id="1796543"/>
    <lineage>
        <taxon>Eukaryota</taxon>
        <taxon>Metazoa</taxon>
        <taxon>Ecdysozoa</taxon>
        <taxon>Arthropoda</taxon>
        <taxon>Hexapoda</taxon>
        <taxon>Insecta</taxon>
        <taxon>Pterygota</taxon>
        <taxon>Neoptera</taxon>
        <taxon>Endopterygota</taxon>
        <taxon>Coleoptera</taxon>
        <taxon>Polyphaga</taxon>
        <taxon>Cucujiformia</taxon>
        <taxon>Curculionidae</taxon>
        <taxon>Scolytinae</taxon>
    </lineage>
</organism>
<evidence type="ECO:0000256" key="11">
    <source>
        <dbReference type="ARBA" id="ARBA00022982"/>
    </source>
</evidence>
<feature type="transmembrane region" description="Helical" evidence="18">
    <location>
        <begin position="142"/>
        <end position="160"/>
    </location>
</feature>
<evidence type="ECO:0000313" key="20">
    <source>
        <dbReference type="EMBL" id="AML25653.1"/>
    </source>
</evidence>
<keyword evidence="10 18" id="KW-1278">Translocase</keyword>
<keyword evidence="8 18" id="KW-0812">Transmembrane</keyword>
<evidence type="ECO:0000256" key="14">
    <source>
        <dbReference type="ARBA" id="ARBA00023075"/>
    </source>
</evidence>
<dbReference type="PRINTS" id="PR01436">
    <property type="entry name" value="NADHDHGNASE2"/>
</dbReference>
<sequence length="328" mass="38265">MKLNQLLFLSVVISSSLISISSMSWMGVWFGLEINLVAFIPLINYDKNSLKTEASIKYFISQALASSILLFSIILLNENLMNPYNWLILSTSLMIKMGTAPFHFWFPQVMESLNWPTAYLLMTWQKIAPLSIISYITPQFKFLILIIIMNMLISSIMGLNQTSLRKIMAFSSINHIGWMLSTMITSNMVWVYYFIIYSLINLNLMFMFNLYKLFHFNQIISLKTNIHLKLFFIMNFMSIAGLPPFLGFIPKWLTIQYMVNFNLTLIIFMIIMTLIPSYFYIRLSLSTMMINSNNNSLKMNNNNLFFITTSNMMTIMGMILLTLMFNFF</sequence>
<feature type="domain" description="NADH:quinone oxidoreductase/Mrp antiporter transmembrane" evidence="19">
    <location>
        <begin position="22"/>
        <end position="274"/>
    </location>
</feature>
<gene>
    <name evidence="20" type="primary">ND2</name>
</gene>
<evidence type="ECO:0000256" key="8">
    <source>
        <dbReference type="ARBA" id="ARBA00022692"/>
    </source>
</evidence>
<keyword evidence="15 18" id="KW-0496">Mitochondrion</keyword>
<dbReference type="Pfam" id="PF00361">
    <property type="entry name" value="Proton_antipo_M"/>
    <property type="match status" value="1"/>
</dbReference>
<accession>A0A140EG32</accession>
<comment type="function">
    <text evidence="1">Core subunit of the mitochondrial membrane respiratory chain NADH dehydrogenase (Complex I) that is believed to belong to the minimal assembly required for catalysis. Complex I functions in the transfer of electrons from NADH to the respiratory chain. The immediate electron acceptor for the enzyme is believed to be ubiquinone.</text>
</comment>
<evidence type="ECO:0000259" key="19">
    <source>
        <dbReference type="Pfam" id="PF00361"/>
    </source>
</evidence>
<dbReference type="GO" id="GO:0008137">
    <property type="term" value="F:NADH dehydrogenase (ubiquinone) activity"/>
    <property type="evidence" value="ECO:0007669"/>
    <property type="project" value="UniProtKB-EC"/>
</dbReference>
<evidence type="ECO:0000256" key="6">
    <source>
        <dbReference type="ARBA" id="ARBA00022448"/>
    </source>
</evidence>
<evidence type="ECO:0000256" key="18">
    <source>
        <dbReference type="RuleBase" id="RU003403"/>
    </source>
</evidence>
<keyword evidence="13 18" id="KW-0520">NAD</keyword>
<feature type="transmembrane region" description="Helical" evidence="18">
    <location>
        <begin position="190"/>
        <end position="210"/>
    </location>
</feature>
<feature type="transmembrane region" description="Helical" evidence="18">
    <location>
        <begin position="261"/>
        <end position="283"/>
    </location>
</feature>
<dbReference type="InterPro" id="IPR050175">
    <property type="entry name" value="Complex_I_Subunit_2"/>
</dbReference>
<dbReference type="GO" id="GO:0006120">
    <property type="term" value="P:mitochondrial electron transport, NADH to ubiquinone"/>
    <property type="evidence" value="ECO:0007669"/>
    <property type="project" value="InterPro"/>
</dbReference>
<dbReference type="EC" id="7.1.1.2" evidence="4 18"/>
<keyword evidence="12 18" id="KW-1133">Transmembrane helix</keyword>
<comment type="similarity">
    <text evidence="3 18">Belongs to the complex I subunit 2 family.</text>
</comment>
<dbReference type="InterPro" id="IPR001750">
    <property type="entry name" value="ND/Mrp_TM"/>
</dbReference>
<feature type="transmembrane region" description="Helical" evidence="18">
    <location>
        <begin position="58"/>
        <end position="77"/>
    </location>
</feature>
<feature type="transmembrane region" description="Helical" evidence="18">
    <location>
        <begin position="83"/>
        <end position="106"/>
    </location>
</feature>
<feature type="transmembrane region" description="Helical" evidence="18">
    <location>
        <begin position="118"/>
        <end position="136"/>
    </location>
</feature>
<evidence type="ECO:0000256" key="7">
    <source>
        <dbReference type="ARBA" id="ARBA00022660"/>
    </source>
</evidence>
<keyword evidence="14 18" id="KW-0830">Ubiquinone</keyword>
<keyword evidence="7 18" id="KW-0679">Respiratory chain</keyword>
<dbReference type="InterPro" id="IPR003917">
    <property type="entry name" value="NADH_UbQ_OxRdtase_chain2"/>
</dbReference>
<evidence type="ECO:0000256" key="16">
    <source>
        <dbReference type="ARBA" id="ARBA00023136"/>
    </source>
</evidence>
<evidence type="ECO:0000256" key="12">
    <source>
        <dbReference type="ARBA" id="ARBA00022989"/>
    </source>
</evidence>
<geneLocation type="mitochondrion" evidence="20"/>
<keyword evidence="16 18" id="KW-0472">Membrane</keyword>
<evidence type="ECO:0000256" key="1">
    <source>
        <dbReference type="ARBA" id="ARBA00003257"/>
    </source>
</evidence>
<dbReference type="PANTHER" id="PTHR46552:SF1">
    <property type="entry name" value="NADH-UBIQUINONE OXIDOREDUCTASE CHAIN 2"/>
    <property type="match status" value="1"/>
</dbReference>
<evidence type="ECO:0000256" key="5">
    <source>
        <dbReference type="ARBA" id="ARBA00021008"/>
    </source>
</evidence>
<evidence type="ECO:0000256" key="3">
    <source>
        <dbReference type="ARBA" id="ARBA00007012"/>
    </source>
</evidence>
<evidence type="ECO:0000256" key="15">
    <source>
        <dbReference type="ARBA" id="ARBA00023128"/>
    </source>
</evidence>
<evidence type="ECO:0000256" key="10">
    <source>
        <dbReference type="ARBA" id="ARBA00022967"/>
    </source>
</evidence>
<comment type="subcellular location">
    <subcellularLocation>
        <location evidence="2 18">Mitochondrion inner membrane</location>
        <topology evidence="2 18">Multi-pass membrane protein</topology>
    </subcellularLocation>
</comment>
<dbReference type="AlphaFoldDB" id="A0A140EG32"/>
<dbReference type="GO" id="GO:0005743">
    <property type="term" value="C:mitochondrial inner membrane"/>
    <property type="evidence" value="ECO:0007669"/>
    <property type="project" value="UniProtKB-SubCell"/>
</dbReference>
<feature type="transmembrane region" description="Helical" evidence="18">
    <location>
        <begin position="304"/>
        <end position="325"/>
    </location>
</feature>
<keyword evidence="9 18" id="KW-0999">Mitochondrion inner membrane</keyword>
<comment type="catalytic activity">
    <reaction evidence="17 18">
        <text>a ubiquinone + NADH + 5 H(+)(in) = a ubiquinol + NAD(+) + 4 H(+)(out)</text>
        <dbReference type="Rhea" id="RHEA:29091"/>
        <dbReference type="Rhea" id="RHEA-COMP:9565"/>
        <dbReference type="Rhea" id="RHEA-COMP:9566"/>
        <dbReference type="ChEBI" id="CHEBI:15378"/>
        <dbReference type="ChEBI" id="CHEBI:16389"/>
        <dbReference type="ChEBI" id="CHEBI:17976"/>
        <dbReference type="ChEBI" id="CHEBI:57540"/>
        <dbReference type="ChEBI" id="CHEBI:57945"/>
        <dbReference type="EC" id="7.1.1.2"/>
    </reaction>
</comment>
<dbReference type="PANTHER" id="PTHR46552">
    <property type="entry name" value="NADH-UBIQUINONE OXIDOREDUCTASE CHAIN 2"/>
    <property type="match status" value="1"/>
</dbReference>
<comment type="function">
    <text evidence="18">Core subunit of the mitochondrial membrane respiratory chain NADH dehydrogenase (Complex I) which catalyzes electron transfer from NADH through the respiratory chain, using ubiquinone as an electron acceptor. Essential for the catalytic activity and assembly of complex I.</text>
</comment>
<name>A0A140EG32_9CUCU</name>
<keyword evidence="11 18" id="KW-0249">Electron transport</keyword>
<feature type="transmembrane region" description="Helical" evidence="18">
    <location>
        <begin position="230"/>
        <end position="249"/>
    </location>
</feature>
<evidence type="ECO:0000256" key="4">
    <source>
        <dbReference type="ARBA" id="ARBA00012944"/>
    </source>
</evidence>
<reference evidence="20" key="1">
    <citation type="submission" date="2015-09" db="EMBL/GenBank/DDBJ databases">
        <title>Capturing the unknown biodiversity of arthropods in tropical forests using metagenomics.</title>
        <authorList>
            <person name="Andujar C."/>
            <person name="Creedy T.J."/>
            <person name="Garner B."/>
            <person name="Canty R."/>
            <person name="Warner H.B."/>
            <person name="Lipecki J."/>
            <person name="Crampton-Platt A."/>
            <person name="Gabrielli M."/>
            <person name="Croydon-Veleslavov I.A."/>
            <person name="Lim J.L."/>
            <person name="Linard B."/>
            <person name="Vogler A."/>
        </authorList>
    </citation>
    <scope>NUCLEOTIDE SEQUENCE</scope>
</reference>
<dbReference type="EMBL" id="KT696252">
    <property type="protein sequence ID" value="AML25653.1"/>
    <property type="molecule type" value="Genomic_DNA"/>
</dbReference>
<evidence type="ECO:0000256" key="2">
    <source>
        <dbReference type="ARBA" id="ARBA00004448"/>
    </source>
</evidence>
<evidence type="ECO:0000256" key="17">
    <source>
        <dbReference type="ARBA" id="ARBA00049551"/>
    </source>
</evidence>
<protein>
    <recommendedName>
        <fullName evidence="5 18">NADH-ubiquinone oxidoreductase chain 2</fullName>
        <ecNumber evidence="4 18">7.1.1.2</ecNumber>
    </recommendedName>
</protein>